<feature type="compositionally biased region" description="Basic and acidic residues" evidence="1">
    <location>
        <begin position="60"/>
        <end position="78"/>
    </location>
</feature>
<feature type="compositionally biased region" description="Basic and acidic residues" evidence="1">
    <location>
        <begin position="89"/>
        <end position="125"/>
    </location>
</feature>
<reference evidence="3" key="2">
    <citation type="submission" date="2023-02" db="EMBL/GenBank/DDBJ databases">
        <title>'Rhodoalgimonas zhirmunskyi' gen. nov., isolated from a red alga.</title>
        <authorList>
            <person name="Nedashkovskaya O.I."/>
            <person name="Otstavnykh N.Y."/>
            <person name="Bystritskaya E.P."/>
            <person name="Balabanova L.A."/>
            <person name="Isaeva M.P."/>
        </authorList>
    </citation>
    <scope>NUCLEOTIDE SEQUENCE</scope>
    <source>
        <strain evidence="3">KCTC 52189</strain>
    </source>
</reference>
<evidence type="ECO:0000313" key="3">
    <source>
        <dbReference type="EMBL" id="MDQ2089480.1"/>
    </source>
</evidence>
<keyword evidence="2" id="KW-0732">Signal</keyword>
<comment type="caution">
    <text evidence="3">The sequence shown here is derived from an EMBL/GenBank/DDBJ whole genome shotgun (WGS) entry which is preliminary data.</text>
</comment>
<reference evidence="3" key="1">
    <citation type="submission" date="2022-07" db="EMBL/GenBank/DDBJ databases">
        <authorList>
            <person name="Otstavnykh N."/>
            <person name="Isaeva M."/>
            <person name="Bystritskaya E."/>
        </authorList>
    </citation>
    <scope>NUCLEOTIDE SEQUENCE</scope>
    <source>
        <strain evidence="3">KCTC 52189</strain>
    </source>
</reference>
<dbReference type="Proteomes" id="UP001226762">
    <property type="component" value="Unassembled WGS sequence"/>
</dbReference>
<sequence>MKTTFTLLTVSAFAGAAQALTPASIETGPTDPGFTVSPQLKTETAIRSDQTPSWQGGIEMAERDSYEQNEDDHREHGNTDSSSGSDDDGPGHDANDDHGEDHSDDHADDRGEDDHGEGHDGHGEGGGDGEGDGEGDGDGEGEGEGEGEGDGEGGEGDGGDD</sequence>
<organism evidence="3 4">
    <name type="scientific">Marimonas arenosa</name>
    <dbReference type="NCBI Taxonomy" id="1795305"/>
    <lineage>
        <taxon>Bacteria</taxon>
        <taxon>Pseudomonadati</taxon>
        <taxon>Pseudomonadota</taxon>
        <taxon>Alphaproteobacteria</taxon>
        <taxon>Rhodobacterales</taxon>
        <taxon>Paracoccaceae</taxon>
        <taxon>Marimonas</taxon>
    </lineage>
</organism>
<feature type="compositionally biased region" description="Acidic residues" evidence="1">
    <location>
        <begin position="127"/>
        <end position="161"/>
    </location>
</feature>
<dbReference type="RefSeq" id="WP_306734724.1">
    <property type="nucleotide sequence ID" value="NZ_JANHAX010000001.1"/>
</dbReference>
<gene>
    <name evidence="3" type="ORF">NO357_06160</name>
</gene>
<evidence type="ECO:0000313" key="4">
    <source>
        <dbReference type="Proteomes" id="UP001226762"/>
    </source>
</evidence>
<dbReference type="AlphaFoldDB" id="A0AAE4B3S0"/>
<evidence type="ECO:0000256" key="2">
    <source>
        <dbReference type="SAM" id="SignalP"/>
    </source>
</evidence>
<accession>A0AAE4B3S0</accession>
<dbReference type="EMBL" id="JANHAX010000001">
    <property type="protein sequence ID" value="MDQ2089480.1"/>
    <property type="molecule type" value="Genomic_DNA"/>
</dbReference>
<feature type="region of interest" description="Disordered" evidence="1">
    <location>
        <begin position="20"/>
        <end position="161"/>
    </location>
</feature>
<feature type="signal peptide" evidence="2">
    <location>
        <begin position="1"/>
        <end position="19"/>
    </location>
</feature>
<protein>
    <submittedName>
        <fullName evidence="3">Uncharacterized protein</fullName>
    </submittedName>
</protein>
<feature type="compositionally biased region" description="Polar residues" evidence="1">
    <location>
        <begin position="36"/>
        <end position="54"/>
    </location>
</feature>
<evidence type="ECO:0000256" key="1">
    <source>
        <dbReference type="SAM" id="MobiDB-lite"/>
    </source>
</evidence>
<feature type="chain" id="PRO_5042109109" evidence="2">
    <location>
        <begin position="20"/>
        <end position="161"/>
    </location>
</feature>
<proteinExistence type="predicted"/>
<keyword evidence="4" id="KW-1185">Reference proteome</keyword>
<name>A0AAE4B3S0_9RHOB</name>